<dbReference type="Proteomes" id="UP000030651">
    <property type="component" value="Unassembled WGS sequence"/>
</dbReference>
<dbReference type="eggNOG" id="ENOG502QU4U">
    <property type="taxonomic scope" value="Eukaryota"/>
</dbReference>
<evidence type="ECO:0000256" key="4">
    <source>
        <dbReference type="ARBA" id="ARBA00023136"/>
    </source>
</evidence>
<evidence type="ECO:0000256" key="5">
    <source>
        <dbReference type="SAM" id="MobiDB-lite"/>
    </source>
</evidence>
<dbReference type="GO" id="GO:0005886">
    <property type="term" value="C:plasma membrane"/>
    <property type="evidence" value="ECO:0007669"/>
    <property type="project" value="TreeGrafter"/>
</dbReference>
<protein>
    <submittedName>
        <fullName evidence="7">Uncharacterized protein</fullName>
    </submittedName>
</protein>
<dbReference type="OrthoDB" id="3358017at2759"/>
<dbReference type="PANTHER" id="PTHR31465">
    <property type="entry name" value="PROTEIN RTA1-RELATED"/>
    <property type="match status" value="1"/>
</dbReference>
<organism evidence="7 8">
    <name type="scientific">Pestalotiopsis fici (strain W106-1 / CGMCC3.15140)</name>
    <dbReference type="NCBI Taxonomy" id="1229662"/>
    <lineage>
        <taxon>Eukaryota</taxon>
        <taxon>Fungi</taxon>
        <taxon>Dikarya</taxon>
        <taxon>Ascomycota</taxon>
        <taxon>Pezizomycotina</taxon>
        <taxon>Sordariomycetes</taxon>
        <taxon>Xylariomycetidae</taxon>
        <taxon>Amphisphaeriales</taxon>
        <taxon>Sporocadaceae</taxon>
        <taxon>Pestalotiopsis</taxon>
    </lineage>
</organism>
<keyword evidence="8" id="KW-1185">Reference proteome</keyword>
<feature type="transmembrane region" description="Helical" evidence="6">
    <location>
        <begin position="24"/>
        <end position="46"/>
    </location>
</feature>
<dbReference type="PANTHER" id="PTHR31465:SF9">
    <property type="entry name" value="SPHINGOID LONG-CHAIN BASE TRANSPORTER RSB1"/>
    <property type="match status" value="1"/>
</dbReference>
<evidence type="ECO:0000256" key="3">
    <source>
        <dbReference type="ARBA" id="ARBA00022989"/>
    </source>
</evidence>
<dbReference type="HOGENOM" id="CLU_033465_2_0_1"/>
<dbReference type="EMBL" id="KI912119">
    <property type="protein sequence ID" value="ETS74634.1"/>
    <property type="molecule type" value="Genomic_DNA"/>
</dbReference>
<dbReference type="Pfam" id="PF04479">
    <property type="entry name" value="RTA1"/>
    <property type="match status" value="1"/>
</dbReference>
<evidence type="ECO:0000313" key="7">
    <source>
        <dbReference type="EMBL" id="ETS74634.1"/>
    </source>
</evidence>
<feature type="compositionally biased region" description="Polar residues" evidence="5">
    <location>
        <begin position="317"/>
        <end position="349"/>
    </location>
</feature>
<feature type="transmembrane region" description="Helical" evidence="6">
    <location>
        <begin position="52"/>
        <end position="74"/>
    </location>
</feature>
<evidence type="ECO:0000256" key="1">
    <source>
        <dbReference type="ARBA" id="ARBA00004141"/>
    </source>
</evidence>
<feature type="region of interest" description="Disordered" evidence="5">
    <location>
        <begin position="317"/>
        <end position="378"/>
    </location>
</feature>
<gene>
    <name evidence="7" type="ORF">PFICI_13118</name>
</gene>
<feature type="transmembrane region" description="Helical" evidence="6">
    <location>
        <begin position="128"/>
        <end position="151"/>
    </location>
</feature>
<dbReference type="InterPro" id="IPR007568">
    <property type="entry name" value="RTA1"/>
</dbReference>
<evidence type="ECO:0000313" key="8">
    <source>
        <dbReference type="Proteomes" id="UP000030651"/>
    </source>
</evidence>
<dbReference type="GeneID" id="19278131"/>
<keyword evidence="4 6" id="KW-0472">Membrane</keyword>
<accession>W3WLI4</accession>
<evidence type="ECO:0000256" key="6">
    <source>
        <dbReference type="SAM" id="Phobius"/>
    </source>
</evidence>
<dbReference type="RefSeq" id="XP_007839890.1">
    <property type="nucleotide sequence ID" value="XM_007841699.1"/>
</dbReference>
<keyword evidence="3 6" id="KW-1133">Transmembrane helix</keyword>
<dbReference type="GO" id="GO:0000324">
    <property type="term" value="C:fungal-type vacuole"/>
    <property type="evidence" value="ECO:0007669"/>
    <property type="project" value="TreeGrafter"/>
</dbReference>
<dbReference type="InParanoid" id="W3WLI4"/>
<feature type="transmembrane region" description="Helical" evidence="6">
    <location>
        <begin position="86"/>
        <end position="108"/>
    </location>
</feature>
<name>W3WLI4_PESFW</name>
<dbReference type="OMA" id="CPFRPLV"/>
<feature type="transmembrane region" description="Helical" evidence="6">
    <location>
        <begin position="246"/>
        <end position="267"/>
    </location>
</feature>
<keyword evidence="2 6" id="KW-0812">Transmembrane</keyword>
<dbReference type="KEGG" id="pfy:PFICI_13118"/>
<feature type="transmembrane region" description="Helical" evidence="6">
    <location>
        <begin position="163"/>
        <end position="187"/>
    </location>
</feature>
<feature type="transmembrane region" description="Helical" evidence="6">
    <location>
        <begin position="207"/>
        <end position="225"/>
    </location>
</feature>
<reference evidence="8" key="1">
    <citation type="journal article" date="2015" name="BMC Genomics">
        <title>Genomic and transcriptomic analysis of the endophytic fungus Pestalotiopsis fici reveals its lifestyle and high potential for synthesis of natural products.</title>
        <authorList>
            <person name="Wang X."/>
            <person name="Zhang X."/>
            <person name="Liu L."/>
            <person name="Xiang M."/>
            <person name="Wang W."/>
            <person name="Sun X."/>
            <person name="Che Y."/>
            <person name="Guo L."/>
            <person name="Liu G."/>
            <person name="Guo L."/>
            <person name="Wang C."/>
            <person name="Yin W.B."/>
            <person name="Stadler M."/>
            <person name="Zhang X."/>
            <person name="Liu X."/>
        </authorList>
    </citation>
    <scope>NUCLEOTIDE SEQUENCE [LARGE SCALE GENOMIC DNA]</scope>
    <source>
        <strain evidence="8">W106-1 / CGMCC3.15140</strain>
    </source>
</reference>
<evidence type="ECO:0000256" key="2">
    <source>
        <dbReference type="ARBA" id="ARBA00022692"/>
    </source>
</evidence>
<proteinExistence type="predicted"/>
<sequence>MASTGGDCSRNDCLYTILQYSPSLVGNAVLLALFAILIPISCLLGFRYHSIVFSTTIVTGLLLEIIGYIGRVLLSLRDNGTRADYALSQLGTVLAPTTISLAIFRLMPPIVAAYGEQYRPWRPTWHNVVFYAFIIICIILQAVGAILSTVFDNSILYNFGIRLLVAGLAIHLVSLFVFVILGFRFALAVRQRKGGWDRGMPAVHDTARFKSFLFGISLSTFLLVARTIYRTIAVARDSSAIERSEVLFLVLDGALVFLATALLQILFPGKMLSTSWSDSTLHERRMTQKGAAVISRPAPIQLERSSYAPYHTRVSLQSGKTTSPNMYSPQTYQIYSPHGQSPKTISPKTSPRRSMIPPPSQRTMADQRRNMVDSEQLW</sequence>
<dbReference type="AlphaFoldDB" id="W3WLI4"/>
<comment type="subcellular location">
    <subcellularLocation>
        <location evidence="1">Membrane</location>
        <topology evidence="1">Multi-pass membrane protein</topology>
    </subcellularLocation>
</comment>